<feature type="region of interest" description="Disordered" evidence="8">
    <location>
        <begin position="122"/>
        <end position="166"/>
    </location>
</feature>
<keyword evidence="7" id="KW-0568">Pathogenesis-related protein</keyword>
<keyword evidence="4" id="KW-0611">Plant defense</keyword>
<dbReference type="GO" id="GO:0006952">
    <property type="term" value="P:defense response"/>
    <property type="evidence" value="ECO:0007669"/>
    <property type="project" value="UniProtKB-KW"/>
</dbReference>
<dbReference type="Proteomes" id="UP000436088">
    <property type="component" value="Unassembled WGS sequence"/>
</dbReference>
<evidence type="ECO:0000313" key="9">
    <source>
        <dbReference type="EMBL" id="KAE8734794.1"/>
    </source>
</evidence>
<feature type="compositionally biased region" description="Low complexity" evidence="8">
    <location>
        <begin position="149"/>
        <end position="159"/>
    </location>
</feature>
<organism evidence="9 10">
    <name type="scientific">Hibiscus syriacus</name>
    <name type="common">Rose of Sharon</name>
    <dbReference type="NCBI Taxonomy" id="106335"/>
    <lineage>
        <taxon>Eukaryota</taxon>
        <taxon>Viridiplantae</taxon>
        <taxon>Streptophyta</taxon>
        <taxon>Embryophyta</taxon>
        <taxon>Tracheophyta</taxon>
        <taxon>Spermatophyta</taxon>
        <taxon>Magnoliopsida</taxon>
        <taxon>eudicotyledons</taxon>
        <taxon>Gunneridae</taxon>
        <taxon>Pentapetalae</taxon>
        <taxon>rosids</taxon>
        <taxon>malvids</taxon>
        <taxon>Malvales</taxon>
        <taxon>Malvaceae</taxon>
        <taxon>Malvoideae</taxon>
        <taxon>Hibiscus</taxon>
    </lineage>
</organism>
<dbReference type="EMBL" id="VEPZ02000060">
    <property type="protein sequence ID" value="KAE8734794.1"/>
    <property type="molecule type" value="Genomic_DNA"/>
</dbReference>
<dbReference type="PANTHER" id="PTHR31942:SF89">
    <property type="entry name" value="MLO-LIKE PROTEIN 3"/>
    <property type="match status" value="1"/>
</dbReference>
<reference evidence="9" key="1">
    <citation type="submission" date="2019-09" db="EMBL/GenBank/DDBJ databases">
        <title>Draft genome information of white flower Hibiscus syriacus.</title>
        <authorList>
            <person name="Kim Y.-M."/>
        </authorList>
    </citation>
    <scope>NUCLEOTIDE SEQUENCE [LARGE SCALE GENOMIC DNA]</scope>
    <source>
        <strain evidence="9">YM2019G1</strain>
    </source>
</reference>
<sequence>MRITVLGSCKPYGALSCFFQQFFNSVAKTDYFTLRHHFVSTHLSTNTSFNFQKYIQRSLDDDFKVVVGISPFKWLLVVIFLLVDVHGWNVYLCVSFLPLTGDGSSHMQLRYSPPLCSCDPSKNGTPGLKLKRKKQRQSSPAAADDSKNTTTAVSSVDSSAHQHQTPAMLELAEIQEESGPAVHIQMGSKISPLQEIRE</sequence>
<accession>A0A6A3D2E7</accession>
<dbReference type="InterPro" id="IPR004326">
    <property type="entry name" value="Mlo"/>
</dbReference>
<comment type="caution">
    <text evidence="9">The sequence shown here is derived from an EMBL/GenBank/DDBJ whole genome shotgun (WGS) entry which is preliminary data.</text>
</comment>
<evidence type="ECO:0000256" key="5">
    <source>
        <dbReference type="ARBA" id="ARBA00022989"/>
    </source>
</evidence>
<dbReference type="AlphaFoldDB" id="A0A6A3D2E7"/>
<comment type="similarity">
    <text evidence="2">Belongs to the MLO family.</text>
</comment>
<dbReference type="Pfam" id="PF03094">
    <property type="entry name" value="Mlo"/>
    <property type="match status" value="1"/>
</dbReference>
<keyword evidence="5" id="KW-1133">Transmembrane helix</keyword>
<evidence type="ECO:0000256" key="2">
    <source>
        <dbReference type="ARBA" id="ARBA00006574"/>
    </source>
</evidence>
<name>A0A6A3D2E7_HIBSY</name>
<evidence type="ECO:0000256" key="7">
    <source>
        <dbReference type="ARBA" id="ARBA00023265"/>
    </source>
</evidence>
<evidence type="ECO:0000256" key="4">
    <source>
        <dbReference type="ARBA" id="ARBA00022821"/>
    </source>
</evidence>
<dbReference type="PANTHER" id="PTHR31942">
    <property type="entry name" value="MLO-LIKE PROTEIN 1"/>
    <property type="match status" value="1"/>
</dbReference>
<evidence type="ECO:0000256" key="3">
    <source>
        <dbReference type="ARBA" id="ARBA00022692"/>
    </source>
</evidence>
<evidence type="ECO:0000313" key="10">
    <source>
        <dbReference type="Proteomes" id="UP000436088"/>
    </source>
</evidence>
<evidence type="ECO:0000256" key="8">
    <source>
        <dbReference type="SAM" id="MobiDB-lite"/>
    </source>
</evidence>
<protein>
    <submittedName>
        <fullName evidence="9">Uncharacterized protein</fullName>
    </submittedName>
</protein>
<evidence type="ECO:0000256" key="6">
    <source>
        <dbReference type="ARBA" id="ARBA00023136"/>
    </source>
</evidence>
<evidence type="ECO:0000256" key="1">
    <source>
        <dbReference type="ARBA" id="ARBA00004141"/>
    </source>
</evidence>
<keyword evidence="3" id="KW-0812">Transmembrane</keyword>
<gene>
    <name evidence="9" type="ORF">F3Y22_tig00000715pilonHSYRG00214</name>
</gene>
<proteinExistence type="inferred from homology"/>
<keyword evidence="10" id="KW-1185">Reference proteome</keyword>
<dbReference type="GO" id="GO:0016020">
    <property type="term" value="C:membrane"/>
    <property type="evidence" value="ECO:0007669"/>
    <property type="project" value="UniProtKB-SubCell"/>
</dbReference>
<comment type="subcellular location">
    <subcellularLocation>
        <location evidence="1">Membrane</location>
        <topology evidence="1">Multi-pass membrane protein</topology>
    </subcellularLocation>
</comment>
<keyword evidence="6" id="KW-0472">Membrane</keyword>